<feature type="transmembrane region" description="Helical" evidence="6">
    <location>
        <begin position="197"/>
        <end position="218"/>
    </location>
</feature>
<evidence type="ECO:0008006" key="9">
    <source>
        <dbReference type="Google" id="ProtNLM"/>
    </source>
</evidence>
<proteinExistence type="inferred from homology"/>
<name>A0A7R8UNQ1_HERIL</name>
<feature type="transmembrane region" description="Helical" evidence="6">
    <location>
        <begin position="35"/>
        <end position="56"/>
    </location>
</feature>
<evidence type="ECO:0000256" key="3">
    <source>
        <dbReference type="ARBA" id="ARBA00022692"/>
    </source>
</evidence>
<evidence type="ECO:0000256" key="2">
    <source>
        <dbReference type="ARBA" id="ARBA00009773"/>
    </source>
</evidence>
<feature type="transmembrane region" description="Helical" evidence="6">
    <location>
        <begin position="224"/>
        <end position="240"/>
    </location>
</feature>
<dbReference type="PANTHER" id="PTHR21716">
    <property type="entry name" value="TRANSMEMBRANE PROTEIN"/>
    <property type="match status" value="1"/>
</dbReference>
<evidence type="ECO:0000256" key="6">
    <source>
        <dbReference type="SAM" id="Phobius"/>
    </source>
</evidence>
<dbReference type="EMBL" id="LR899011">
    <property type="protein sequence ID" value="CAD7084201.1"/>
    <property type="molecule type" value="Genomic_DNA"/>
</dbReference>
<keyword evidence="5 6" id="KW-0472">Membrane</keyword>
<keyword evidence="4 6" id="KW-1133">Transmembrane helix</keyword>
<keyword evidence="3 6" id="KW-0812">Transmembrane</keyword>
<dbReference type="GO" id="GO:0016020">
    <property type="term" value="C:membrane"/>
    <property type="evidence" value="ECO:0007669"/>
    <property type="project" value="UniProtKB-SubCell"/>
</dbReference>
<dbReference type="Proteomes" id="UP000594454">
    <property type="component" value="Chromosome 3"/>
</dbReference>
<feature type="transmembrane region" description="Helical" evidence="6">
    <location>
        <begin position="732"/>
        <end position="749"/>
    </location>
</feature>
<feature type="transmembrane region" description="Helical" evidence="6">
    <location>
        <begin position="664"/>
        <end position="683"/>
    </location>
</feature>
<dbReference type="OrthoDB" id="5970161at2759"/>
<comment type="subcellular location">
    <subcellularLocation>
        <location evidence="1">Membrane</location>
        <topology evidence="1">Multi-pass membrane protein</topology>
    </subcellularLocation>
</comment>
<reference evidence="7 8" key="1">
    <citation type="submission" date="2020-11" db="EMBL/GenBank/DDBJ databases">
        <authorList>
            <person name="Wallbank WR R."/>
            <person name="Pardo Diaz C."/>
            <person name="Kozak K."/>
            <person name="Martin S."/>
            <person name="Jiggins C."/>
            <person name="Moest M."/>
            <person name="Warren A I."/>
            <person name="Generalovic N T."/>
            <person name="Byers J.R.P. K."/>
            <person name="Montejo-Kovacevich G."/>
            <person name="Yen C E."/>
        </authorList>
    </citation>
    <scope>NUCLEOTIDE SEQUENCE [LARGE SCALE GENOMIC DNA]</scope>
</reference>
<accession>A0A7R8UNQ1</accession>
<evidence type="ECO:0000256" key="5">
    <source>
        <dbReference type="ARBA" id="ARBA00023136"/>
    </source>
</evidence>
<keyword evidence="8" id="KW-1185">Reference proteome</keyword>
<evidence type="ECO:0000256" key="4">
    <source>
        <dbReference type="ARBA" id="ARBA00022989"/>
    </source>
</evidence>
<dbReference type="AlphaFoldDB" id="A0A7R8UNQ1"/>
<dbReference type="InterPro" id="IPR002549">
    <property type="entry name" value="AI-2E-like"/>
</dbReference>
<dbReference type="OMA" id="CVHFFWK"/>
<organism evidence="7 8">
    <name type="scientific">Hermetia illucens</name>
    <name type="common">Black soldier fly</name>
    <dbReference type="NCBI Taxonomy" id="343691"/>
    <lineage>
        <taxon>Eukaryota</taxon>
        <taxon>Metazoa</taxon>
        <taxon>Ecdysozoa</taxon>
        <taxon>Arthropoda</taxon>
        <taxon>Hexapoda</taxon>
        <taxon>Insecta</taxon>
        <taxon>Pterygota</taxon>
        <taxon>Neoptera</taxon>
        <taxon>Endopterygota</taxon>
        <taxon>Diptera</taxon>
        <taxon>Brachycera</taxon>
        <taxon>Stratiomyomorpha</taxon>
        <taxon>Stratiomyidae</taxon>
        <taxon>Hermetiinae</taxon>
        <taxon>Hermetia</taxon>
    </lineage>
</organism>
<protein>
    <recommendedName>
        <fullName evidence="9">Transmembrane protein 245</fullName>
    </recommendedName>
</protein>
<comment type="similarity">
    <text evidence="2">Belongs to the autoinducer-2 exporter (AI-2E) (TC 2.A.86) family.</text>
</comment>
<dbReference type="PANTHER" id="PTHR21716:SF4">
    <property type="entry name" value="TRANSMEMBRANE PROTEIN 245"/>
    <property type="match status" value="1"/>
</dbReference>
<feature type="transmembrane region" description="Helical" evidence="6">
    <location>
        <begin position="605"/>
        <end position="634"/>
    </location>
</feature>
<evidence type="ECO:0000313" key="7">
    <source>
        <dbReference type="EMBL" id="CAD7084201.1"/>
    </source>
</evidence>
<feature type="transmembrane region" description="Helical" evidence="6">
    <location>
        <begin position="695"/>
        <end position="712"/>
    </location>
</feature>
<evidence type="ECO:0000256" key="1">
    <source>
        <dbReference type="ARBA" id="ARBA00004141"/>
    </source>
</evidence>
<dbReference type="FunCoup" id="A0A7R8UNQ1">
    <property type="interactions" value="1282"/>
</dbReference>
<dbReference type="InParanoid" id="A0A7R8UNQ1"/>
<feature type="transmembrane region" description="Helical" evidence="6">
    <location>
        <begin position="420"/>
        <end position="442"/>
    </location>
</feature>
<evidence type="ECO:0000313" key="8">
    <source>
        <dbReference type="Proteomes" id="UP000594454"/>
    </source>
</evidence>
<feature type="transmembrane region" description="Helical" evidence="6">
    <location>
        <begin position="323"/>
        <end position="351"/>
    </location>
</feature>
<feature type="transmembrane region" description="Helical" evidence="6">
    <location>
        <begin position="164"/>
        <end position="190"/>
    </location>
</feature>
<sequence>MYHRQGSISRDRSFENLFNKLWRSRSENHEGLKTAMYNFLIVAGVAAFAVVCVILGPFVRPLLWAFLVGAVLFPFKRKLASSLNGWFTGLEETDTNVFYAICMAPLEVTEKSGRCLGDWLRTHWQVLVGGVAALTTAKLLWLYAPKGLFCWAWKMVVFGHSLFAGIMNMISIYMLITIIAIYLTTVYFLWRAENSQYFLLAGQSIWIFLVGYACSFLGALQVPAFMAVIAYAGVAIFLYLRQPRRDSHDIIQRFSKLLDSQSYASYVSAVYQRNNENITNIDGNSSTEDPFEESHDHDATGGVEITEEAENPENMSNIYFKMLFYACIATFLYRNVWMFILAAIPLCVHLFNTLGKFTGAWQFIESRISNIWNEIKVWAFNHHTAVLPLCLPGLLELNYKIQTWIRSSLKSSVDLVTSTLMIILMILIVLFASVFICVNIYSETIEVAYLGKDLINKTITDHPGLIDVLPENIQSSIDDALDNAHHYGRRRLEQYIDDWLKEADPVHGSKLKMQILNVWDRFIQYWIDINKSDTFGPRVSTDALKSTLGEIVDNPGHFKELVLVAKQGLLGWAKSNANTILEVAESVWHIIRANISMIMSFTGEIFSLVLSGGQAFVEFFLDMIVFFTALFYLLSSSNEKYAPLQVANYMGISSGSKIADALEASISGVLISMFKSAMFQGLFTWWIHTICGARIVFLPSVLAAFLSAAPFLGSYWCALPAFLELWLAQDRFYVGLVLFLLQFLVPPHVEQEIYAEMKGGGHPYLTGLAIAGGMYWIGWQGAIFGPLLLCVFIGIFEIATMTMRSDESKKSFPEEESKSRSAKSCSLILVRKIVSTMLPYNALPWDFVMKQRIRHSELIRQHENQNFNVRMIENH</sequence>
<gene>
    <name evidence="7" type="ORF">HERILL_LOCUS7111</name>
</gene>
<feature type="transmembrane region" description="Helical" evidence="6">
    <location>
        <begin position="783"/>
        <end position="803"/>
    </location>
</feature>